<reference evidence="1 2" key="1">
    <citation type="submission" date="2019-07" db="EMBL/GenBank/DDBJ databases">
        <authorList>
            <person name="Fields K.L."/>
            <person name="Fields S.B."/>
            <person name="Nelson N.D."/>
            <person name="Robertson C."/>
            <person name="Bonilla J.A."/>
            <person name="Klyczek K."/>
            <person name="Garlena R.A."/>
            <person name="Russell D.A."/>
            <person name="Pope W.H."/>
            <person name="Jacobs-Sera D."/>
            <person name="Hatfull G.F."/>
        </authorList>
    </citation>
    <scope>NUCLEOTIDE SEQUENCE [LARGE SCALE GENOMIC DNA]</scope>
</reference>
<name>A0A516KPG5_9CAUD</name>
<dbReference type="EMBL" id="MN175603">
    <property type="protein sequence ID" value="QDP43575.1"/>
    <property type="molecule type" value="Genomic_DNA"/>
</dbReference>
<accession>A0A516KPG5</accession>
<evidence type="ECO:0000313" key="2">
    <source>
        <dbReference type="Proteomes" id="UP000317493"/>
    </source>
</evidence>
<evidence type="ECO:0000313" key="1">
    <source>
        <dbReference type="EMBL" id="QDP43575.1"/>
    </source>
</evidence>
<sequence>MARPPVRTDEGLMGSILRRLTLVERRVSKTPGGLPARLGPEGQEVTDWNLALAPGFYWSVAGATNAPPSTTVLSGVVGVSMSSGTAVVFQDVRAGADPYQATSYRRYRSSTGTWTPWRLNGRGRGPSTLRTAIQPQYLDEWYDTTTLANYLGSKSNTWRQSEGTITAAARAWDTTQTSGSVSLAGRTDSLTLPTVLEANEDVQVWARTVGSGYGFVSLNGTVRNPTNTVITVRLMQIMSLVTQGYTLGWKIVPAAVF</sequence>
<organism evidence="1 2">
    <name type="scientific">Microbacterium phage Tyrumbra</name>
    <dbReference type="NCBI Taxonomy" id="2596974"/>
    <lineage>
        <taxon>Viruses</taxon>
        <taxon>Duplodnaviria</taxon>
        <taxon>Heunggongvirae</taxon>
        <taxon>Uroviricota</taxon>
        <taxon>Caudoviricetes</taxon>
        <taxon>Hodgkinviridae</taxon>
        <taxon>Metamorphoovirus</taxon>
        <taxon>Metamorphoovirus tyrumba</taxon>
    </lineage>
</organism>
<keyword evidence="2" id="KW-1185">Reference proteome</keyword>
<dbReference type="GeneID" id="80005454"/>
<dbReference type="Proteomes" id="UP000317493">
    <property type="component" value="Segment"/>
</dbReference>
<dbReference type="KEGG" id="vg:80005454"/>
<proteinExistence type="predicted"/>
<protein>
    <submittedName>
        <fullName evidence="1">Minor tail protein</fullName>
    </submittedName>
</protein>
<gene>
    <name evidence="1" type="primary">38</name>
    <name evidence="1" type="ORF">SEA_TYRUMBRA_38</name>
</gene>
<dbReference type="RefSeq" id="YP_010751783.1">
    <property type="nucleotide sequence ID" value="NC_073373.1"/>
</dbReference>